<dbReference type="EMBL" id="BARU01003556">
    <property type="protein sequence ID" value="GAH24879.1"/>
    <property type="molecule type" value="Genomic_DNA"/>
</dbReference>
<organism evidence="1">
    <name type="scientific">marine sediment metagenome</name>
    <dbReference type="NCBI Taxonomy" id="412755"/>
    <lineage>
        <taxon>unclassified sequences</taxon>
        <taxon>metagenomes</taxon>
        <taxon>ecological metagenomes</taxon>
    </lineage>
</organism>
<protein>
    <submittedName>
        <fullName evidence="1">Uncharacterized protein</fullName>
    </submittedName>
</protein>
<reference evidence="1" key="1">
    <citation type="journal article" date="2014" name="Front. Microbiol.">
        <title>High frequency of phylogenetically diverse reductive dehalogenase-homologous genes in deep subseafloor sedimentary metagenomes.</title>
        <authorList>
            <person name="Kawai M."/>
            <person name="Futagami T."/>
            <person name="Toyoda A."/>
            <person name="Takaki Y."/>
            <person name="Nishi S."/>
            <person name="Hori S."/>
            <person name="Arai W."/>
            <person name="Tsubouchi T."/>
            <person name="Morono Y."/>
            <person name="Uchiyama I."/>
            <person name="Ito T."/>
            <person name="Fujiyama A."/>
            <person name="Inagaki F."/>
            <person name="Takami H."/>
        </authorList>
    </citation>
    <scope>NUCLEOTIDE SEQUENCE</scope>
    <source>
        <strain evidence="1">Expedition CK06-06</strain>
    </source>
</reference>
<accession>X1F669</accession>
<feature type="non-terminal residue" evidence="1">
    <location>
        <position position="36"/>
    </location>
</feature>
<comment type="caution">
    <text evidence="1">The sequence shown here is derived from an EMBL/GenBank/DDBJ whole genome shotgun (WGS) entry which is preliminary data.</text>
</comment>
<sequence>MSGRGGRGRMGGPYAAGPSGACICPNCGHTVPHQVG</sequence>
<dbReference type="AlphaFoldDB" id="X1F669"/>
<gene>
    <name evidence="1" type="ORF">S03H2_07630</name>
</gene>
<proteinExistence type="predicted"/>
<name>X1F669_9ZZZZ</name>
<evidence type="ECO:0000313" key="1">
    <source>
        <dbReference type="EMBL" id="GAH24879.1"/>
    </source>
</evidence>